<dbReference type="AlphaFoldDB" id="A0A1I8BUX4"/>
<name>A0A1I8BUX4_MELHA</name>
<dbReference type="Proteomes" id="UP000095281">
    <property type="component" value="Unplaced"/>
</dbReference>
<proteinExistence type="predicted"/>
<accession>A0A1I8BUX4</accession>
<protein>
    <submittedName>
        <fullName evidence="2">Late expression factor 11</fullName>
    </submittedName>
</protein>
<dbReference type="WBParaSite" id="MhA1_Contig64.frz3.gene25">
    <property type="protein sequence ID" value="MhA1_Contig64.frz3.gene25"/>
    <property type="gene ID" value="MhA1_Contig64.frz3.gene25"/>
</dbReference>
<evidence type="ECO:0000313" key="1">
    <source>
        <dbReference type="Proteomes" id="UP000095281"/>
    </source>
</evidence>
<reference evidence="2" key="1">
    <citation type="submission" date="2016-11" db="UniProtKB">
        <authorList>
            <consortium name="WormBaseParasite"/>
        </authorList>
    </citation>
    <scope>IDENTIFICATION</scope>
</reference>
<keyword evidence="1" id="KW-1185">Reference proteome</keyword>
<sequence length="144" mass="16619">MNSGYNPLIQPDHSIYFSLTETSFLIHILRKITVDDLLNANGNVTIQDIIESKAGEVLHEQNVNADENISNFKTKIENVIGHIERNVLIPHLAYINDAVSRTSSNRKKNFILKRLRDYEQIMNTDEYNQFMATNGIRRDNLDIM</sequence>
<organism evidence="1 2">
    <name type="scientific">Meloidogyne hapla</name>
    <name type="common">Root-knot nematode worm</name>
    <dbReference type="NCBI Taxonomy" id="6305"/>
    <lineage>
        <taxon>Eukaryota</taxon>
        <taxon>Metazoa</taxon>
        <taxon>Ecdysozoa</taxon>
        <taxon>Nematoda</taxon>
        <taxon>Chromadorea</taxon>
        <taxon>Rhabditida</taxon>
        <taxon>Tylenchina</taxon>
        <taxon>Tylenchomorpha</taxon>
        <taxon>Tylenchoidea</taxon>
        <taxon>Meloidogynidae</taxon>
        <taxon>Meloidogyninae</taxon>
        <taxon>Meloidogyne</taxon>
    </lineage>
</organism>
<evidence type="ECO:0000313" key="2">
    <source>
        <dbReference type="WBParaSite" id="MhA1_Contig64.frz3.gene25"/>
    </source>
</evidence>